<dbReference type="InterPro" id="IPR042618">
    <property type="entry name" value="IQCG"/>
</dbReference>
<keyword evidence="6" id="KW-0175">Coiled coil</keyword>
<feature type="coiled-coil region" evidence="6">
    <location>
        <begin position="299"/>
        <end position="328"/>
    </location>
</feature>
<dbReference type="GO" id="GO:0005856">
    <property type="term" value="C:cytoskeleton"/>
    <property type="evidence" value="ECO:0007669"/>
    <property type="project" value="UniProtKB-SubCell"/>
</dbReference>
<evidence type="ECO:0000256" key="5">
    <source>
        <dbReference type="ARBA" id="ARBA00023273"/>
    </source>
</evidence>
<dbReference type="AlphaFoldDB" id="A0AAN8PLH6"/>
<dbReference type="CDD" id="cd23766">
    <property type="entry name" value="IQCG"/>
    <property type="match status" value="1"/>
</dbReference>
<dbReference type="GO" id="GO:0044782">
    <property type="term" value="P:cilium organization"/>
    <property type="evidence" value="ECO:0007669"/>
    <property type="project" value="TreeGrafter"/>
</dbReference>
<dbReference type="EMBL" id="JAWJWE010000037">
    <property type="protein sequence ID" value="KAK6626205.1"/>
    <property type="molecule type" value="Genomic_DNA"/>
</dbReference>
<dbReference type="Proteomes" id="UP001372834">
    <property type="component" value="Unassembled WGS sequence"/>
</dbReference>
<comment type="caution">
    <text evidence="7">The sequence shown here is derived from an EMBL/GenBank/DDBJ whole genome shotgun (WGS) entry which is preliminary data.</text>
</comment>
<keyword evidence="5" id="KW-0966">Cell projection</keyword>
<evidence type="ECO:0000313" key="7">
    <source>
        <dbReference type="EMBL" id="KAK6626205.1"/>
    </source>
</evidence>
<keyword evidence="4" id="KW-0206">Cytoskeleton</keyword>
<evidence type="ECO:0000313" key="8">
    <source>
        <dbReference type="Proteomes" id="UP001372834"/>
    </source>
</evidence>
<accession>A0AAN8PLH6</accession>
<evidence type="ECO:0000256" key="1">
    <source>
        <dbReference type="ARBA" id="ARBA00004245"/>
    </source>
</evidence>
<evidence type="ECO:0000256" key="2">
    <source>
        <dbReference type="ARBA" id="ARBA00004316"/>
    </source>
</evidence>
<keyword evidence="3" id="KW-0963">Cytoplasm</keyword>
<evidence type="ECO:0008006" key="9">
    <source>
        <dbReference type="Google" id="ProtNLM"/>
    </source>
</evidence>
<sequence length="507" mass="59191">MNHLTGAKQNYFFSGYHRKFEHLLSDEPAGAFESSSTVQEIYANTKMSKSYVVADGMSTLKENDLTKKEDAQLVSCSSSDEEKEQWTEYCGEYPCYIGIGSCECIVCDVGACGTVAAVNCRVLACVQEQFRVYDGYFKRIGMCSSIVLILIQYSRHVGATQSKSSDDEFPVNILNNFEAGMLVCLLEDTLDELVILKYVIGAPTVMSWDFRYKAPSVKLRRKLTPTRIFPEVDSKPDLTPAIKLQRDRWASLAVYLKGEQIETIIRKLIKYLAEDACFSPLISAVHDLQKQQEDDVQLVAELKRNLVYLKELNAAVREKRRLDDLEEKGRDEFMYQLQDEMDDMILKCNVEERFVNKWENVRNSQNQLRLKMVENVYKDNISKLTSKMKMEKRVTHEFQLYLKANQSELEEQLEEWMSLYDTEMERRENKIINLKYNRDQAEENKKNLLQLYETRKMEMRDWVRFRDLRKKRAAASLIIQCWWRGIMARKKLGPYKQKKPKGEDGKK</sequence>
<protein>
    <recommendedName>
        <fullName evidence="9">Dynein regulatory complex protein 9</fullName>
    </recommendedName>
</protein>
<dbReference type="GO" id="GO:0031514">
    <property type="term" value="C:motile cilium"/>
    <property type="evidence" value="ECO:0007669"/>
    <property type="project" value="TreeGrafter"/>
</dbReference>
<organism evidence="7 8">
    <name type="scientific">Polyplax serrata</name>
    <name type="common">Common mouse louse</name>
    <dbReference type="NCBI Taxonomy" id="468196"/>
    <lineage>
        <taxon>Eukaryota</taxon>
        <taxon>Metazoa</taxon>
        <taxon>Ecdysozoa</taxon>
        <taxon>Arthropoda</taxon>
        <taxon>Hexapoda</taxon>
        <taxon>Insecta</taxon>
        <taxon>Pterygota</taxon>
        <taxon>Neoptera</taxon>
        <taxon>Paraneoptera</taxon>
        <taxon>Psocodea</taxon>
        <taxon>Troctomorpha</taxon>
        <taxon>Phthiraptera</taxon>
        <taxon>Anoplura</taxon>
        <taxon>Polyplacidae</taxon>
        <taxon>Polyplax</taxon>
    </lineage>
</organism>
<evidence type="ECO:0000256" key="3">
    <source>
        <dbReference type="ARBA" id="ARBA00022490"/>
    </source>
</evidence>
<dbReference type="GO" id="GO:0005737">
    <property type="term" value="C:cytoplasm"/>
    <property type="evidence" value="ECO:0007669"/>
    <property type="project" value="TreeGrafter"/>
</dbReference>
<evidence type="ECO:0000256" key="6">
    <source>
        <dbReference type="SAM" id="Coils"/>
    </source>
</evidence>
<dbReference type="PROSITE" id="PS50096">
    <property type="entry name" value="IQ"/>
    <property type="match status" value="1"/>
</dbReference>
<dbReference type="PANTHER" id="PTHR14871">
    <property type="entry name" value="DYNEIN REGULATORY COMPLEX PROTEIN 9"/>
    <property type="match status" value="1"/>
</dbReference>
<reference evidence="7 8" key="1">
    <citation type="submission" date="2023-10" db="EMBL/GenBank/DDBJ databases">
        <title>Genomes of two closely related lineages of the louse Polyplax serrata with different host specificities.</title>
        <authorList>
            <person name="Martinu J."/>
            <person name="Tarabai H."/>
            <person name="Stefka J."/>
            <person name="Hypsa V."/>
        </authorList>
    </citation>
    <scope>NUCLEOTIDE SEQUENCE [LARGE SCALE GENOMIC DNA]</scope>
    <source>
        <strain evidence="7">HR10_N</strain>
    </source>
</reference>
<gene>
    <name evidence="7" type="ORF">RUM43_006511</name>
</gene>
<proteinExistence type="predicted"/>
<comment type="subcellular location">
    <subcellularLocation>
        <location evidence="2">Cell projection</location>
    </subcellularLocation>
    <subcellularLocation>
        <location evidence="1">Cytoplasm</location>
        <location evidence="1">Cytoskeleton</location>
    </subcellularLocation>
</comment>
<dbReference type="PANTHER" id="PTHR14871:SF1">
    <property type="entry name" value="DYNEIN REGULATORY COMPLEX PROTEIN 9"/>
    <property type="match status" value="1"/>
</dbReference>
<name>A0AAN8PLH6_POLSC</name>
<feature type="coiled-coil region" evidence="6">
    <location>
        <begin position="424"/>
        <end position="458"/>
    </location>
</feature>
<evidence type="ECO:0000256" key="4">
    <source>
        <dbReference type="ARBA" id="ARBA00023212"/>
    </source>
</evidence>